<dbReference type="GO" id="GO:0016818">
    <property type="term" value="F:hydrolase activity, acting on acid anhydrides, in phosphorus-containing anhydrides"/>
    <property type="evidence" value="ECO:0007669"/>
    <property type="project" value="InterPro"/>
</dbReference>
<protein>
    <recommendedName>
        <fullName evidence="1">ATP-dependent helicase C-terminal domain-containing protein</fullName>
    </recommendedName>
</protein>
<dbReference type="Pfam" id="PF13307">
    <property type="entry name" value="Helicase_C_2"/>
    <property type="match status" value="1"/>
</dbReference>
<dbReference type="GeneTree" id="ENSGT00910000148460"/>
<dbReference type="InterPro" id="IPR045028">
    <property type="entry name" value="DinG/Rad3-like"/>
</dbReference>
<feature type="domain" description="ATP-dependent helicase C-terminal" evidence="1">
    <location>
        <begin position="1"/>
        <end position="41"/>
    </location>
</feature>
<dbReference type="GO" id="GO:0006139">
    <property type="term" value="P:nucleobase-containing compound metabolic process"/>
    <property type="evidence" value="ECO:0007669"/>
    <property type="project" value="InterPro"/>
</dbReference>
<dbReference type="InterPro" id="IPR027417">
    <property type="entry name" value="P-loop_NTPase"/>
</dbReference>
<dbReference type="Gene3D" id="3.40.50.300">
    <property type="entry name" value="P-loop containing nucleotide triphosphate hydrolases"/>
    <property type="match status" value="1"/>
</dbReference>
<reference evidence="2" key="3">
    <citation type="submission" date="2025-09" db="UniProtKB">
        <authorList>
            <consortium name="Ensembl"/>
        </authorList>
    </citation>
    <scope>IDENTIFICATION</scope>
</reference>
<name>A0A8C8UHM7_PERMB</name>
<dbReference type="GO" id="GO:0034085">
    <property type="term" value="P:establishment of sister chromatid cohesion"/>
    <property type="evidence" value="ECO:0007669"/>
    <property type="project" value="TreeGrafter"/>
</dbReference>
<dbReference type="GO" id="GO:0005634">
    <property type="term" value="C:nucleus"/>
    <property type="evidence" value="ECO:0007669"/>
    <property type="project" value="TreeGrafter"/>
</dbReference>
<dbReference type="GO" id="GO:0005524">
    <property type="term" value="F:ATP binding"/>
    <property type="evidence" value="ECO:0007669"/>
    <property type="project" value="InterPro"/>
</dbReference>
<reference evidence="2" key="2">
    <citation type="submission" date="2025-08" db="UniProtKB">
        <authorList>
            <consortium name="Ensembl"/>
        </authorList>
    </citation>
    <scope>IDENTIFICATION</scope>
</reference>
<dbReference type="GO" id="GO:0003676">
    <property type="term" value="F:nucleic acid binding"/>
    <property type="evidence" value="ECO:0007669"/>
    <property type="project" value="InterPro"/>
</dbReference>
<keyword evidence="3" id="KW-1185">Reference proteome</keyword>
<evidence type="ECO:0000313" key="2">
    <source>
        <dbReference type="Ensembl" id="ENSPEMP00000032623.1"/>
    </source>
</evidence>
<accession>A0A8C8UHM7</accession>
<evidence type="ECO:0000313" key="3">
    <source>
        <dbReference type="Proteomes" id="UP000694547"/>
    </source>
</evidence>
<dbReference type="PANTHER" id="PTHR11472:SF41">
    <property type="entry name" value="ATP-DEPENDENT DNA HELICASE DDX11-RELATED"/>
    <property type="match status" value="1"/>
</dbReference>
<dbReference type="Ensembl" id="ENSPEMT00000036639.1">
    <property type="protein sequence ID" value="ENSPEMP00000032623.1"/>
    <property type="gene ID" value="ENSPEMG00000030622.1"/>
</dbReference>
<proteinExistence type="predicted"/>
<dbReference type="GO" id="GO:0003678">
    <property type="term" value="F:DNA helicase activity"/>
    <property type="evidence" value="ECO:0007669"/>
    <property type="project" value="TreeGrafter"/>
</dbReference>
<dbReference type="InterPro" id="IPR006555">
    <property type="entry name" value="ATP-dep_Helicase_C"/>
</dbReference>
<dbReference type="AlphaFoldDB" id="A0A8C8UHM7"/>
<sequence length="133" mass="14754">MSEGINFSDDLGRCVVMVGMPYPNLKSPELQEKMAYLDQTLVSIGKRLRQHCAPGSSLCPPCCPGEAASLDPRPCRGQSHLWSCLCCYGKHQVPQPQKDHMTKHCVFFPSHTPTVIFMTTKSNHASHMISKVP</sequence>
<dbReference type="Proteomes" id="UP000694547">
    <property type="component" value="Unassembled WGS sequence"/>
</dbReference>
<reference evidence="3" key="1">
    <citation type="submission" date="2018-10" db="EMBL/GenBank/DDBJ databases">
        <title>Improved assembly of the deer mouse Peromyscus maniculatus genome.</title>
        <authorList>
            <person name="Lassance J.-M."/>
            <person name="Hoekstra H.E."/>
        </authorList>
    </citation>
    <scope>NUCLEOTIDE SEQUENCE [LARGE SCALE GENOMIC DNA]</scope>
</reference>
<evidence type="ECO:0000259" key="1">
    <source>
        <dbReference type="Pfam" id="PF13307"/>
    </source>
</evidence>
<dbReference type="PANTHER" id="PTHR11472">
    <property type="entry name" value="DNA REPAIR DEAD HELICASE RAD3/XP-D SUBFAMILY MEMBER"/>
    <property type="match status" value="1"/>
</dbReference>
<organism evidence="2 3">
    <name type="scientific">Peromyscus maniculatus bairdii</name>
    <name type="common">Prairie deer mouse</name>
    <dbReference type="NCBI Taxonomy" id="230844"/>
    <lineage>
        <taxon>Eukaryota</taxon>
        <taxon>Metazoa</taxon>
        <taxon>Chordata</taxon>
        <taxon>Craniata</taxon>
        <taxon>Vertebrata</taxon>
        <taxon>Euteleostomi</taxon>
        <taxon>Mammalia</taxon>
        <taxon>Eutheria</taxon>
        <taxon>Euarchontoglires</taxon>
        <taxon>Glires</taxon>
        <taxon>Rodentia</taxon>
        <taxon>Myomorpha</taxon>
        <taxon>Muroidea</taxon>
        <taxon>Cricetidae</taxon>
        <taxon>Neotominae</taxon>
        <taxon>Peromyscus</taxon>
    </lineage>
</organism>